<name>A0A5C5FX16_9BASI</name>
<protein>
    <submittedName>
        <fullName evidence="2">Uncharacterized protein</fullName>
    </submittedName>
</protein>
<evidence type="ECO:0000313" key="3">
    <source>
        <dbReference type="Proteomes" id="UP000311382"/>
    </source>
</evidence>
<feature type="region of interest" description="Disordered" evidence="1">
    <location>
        <begin position="288"/>
        <end position="313"/>
    </location>
</feature>
<reference evidence="2 3" key="1">
    <citation type="submission" date="2019-03" db="EMBL/GenBank/DDBJ databases">
        <title>Rhodosporidium diobovatum UCD-FST 08-225 genome sequencing, assembly, and annotation.</title>
        <authorList>
            <person name="Fakankun I.U."/>
            <person name="Fristensky B."/>
            <person name="Levin D.B."/>
        </authorList>
    </citation>
    <scope>NUCLEOTIDE SEQUENCE [LARGE SCALE GENOMIC DNA]</scope>
    <source>
        <strain evidence="2 3">UCD-FST 08-225</strain>
    </source>
</reference>
<dbReference type="EMBL" id="SOZI01000045">
    <property type="protein sequence ID" value="TNY21358.1"/>
    <property type="molecule type" value="Genomic_DNA"/>
</dbReference>
<organism evidence="2 3">
    <name type="scientific">Rhodotorula diobovata</name>
    <dbReference type="NCBI Taxonomy" id="5288"/>
    <lineage>
        <taxon>Eukaryota</taxon>
        <taxon>Fungi</taxon>
        <taxon>Dikarya</taxon>
        <taxon>Basidiomycota</taxon>
        <taxon>Pucciniomycotina</taxon>
        <taxon>Microbotryomycetes</taxon>
        <taxon>Sporidiobolales</taxon>
        <taxon>Sporidiobolaceae</taxon>
        <taxon>Rhodotorula</taxon>
    </lineage>
</organism>
<comment type="caution">
    <text evidence="2">The sequence shown here is derived from an EMBL/GenBank/DDBJ whole genome shotgun (WGS) entry which is preliminary data.</text>
</comment>
<evidence type="ECO:0000313" key="2">
    <source>
        <dbReference type="EMBL" id="TNY21358.1"/>
    </source>
</evidence>
<feature type="compositionally biased region" description="Low complexity" evidence="1">
    <location>
        <begin position="290"/>
        <end position="304"/>
    </location>
</feature>
<feature type="region of interest" description="Disordered" evidence="1">
    <location>
        <begin position="233"/>
        <end position="274"/>
    </location>
</feature>
<feature type="compositionally biased region" description="Basic and acidic residues" evidence="1">
    <location>
        <begin position="252"/>
        <end position="263"/>
    </location>
</feature>
<dbReference type="Proteomes" id="UP000311382">
    <property type="component" value="Unassembled WGS sequence"/>
</dbReference>
<keyword evidence="3" id="KW-1185">Reference proteome</keyword>
<sequence length="313" mass="33055">MGLVPPCTGFSERLNSPCSCCKTCPCSGRRATSRVRAHCRRPTCAAPRSSELHFLPLSLAAAIDMSSLPDHHIVALTGLSGKIDLQNTRTTPYTWAFDYGAEYLGRLDRNPRLVFLAFSSWDHAMAAIDALDGVEFPNPASPSELIELKATYGFTSTFFFKRPEVESVTNTCDLRNRQSIPRNSAYNPPAAEVSIVQHRLLELAIDASSAHEPAATAVAAAPSHLEATPMTVEPAPDEHVAPGAESSAPADDDVKMGDARDQDAQASMTASSSAATALVAVVQPRSVVDGAPSCGSSAPAALGAERNGPSRPV</sequence>
<gene>
    <name evidence="2" type="ORF">DMC30DRAFT_204050</name>
</gene>
<evidence type="ECO:0000256" key="1">
    <source>
        <dbReference type="SAM" id="MobiDB-lite"/>
    </source>
</evidence>
<accession>A0A5C5FX16</accession>
<dbReference type="AlphaFoldDB" id="A0A5C5FX16"/>
<feature type="compositionally biased region" description="Low complexity" evidence="1">
    <location>
        <begin position="264"/>
        <end position="274"/>
    </location>
</feature>
<proteinExistence type="predicted"/>